<accession>A0ABP7SBV6</accession>
<keyword evidence="3" id="KW-1185">Reference proteome</keyword>
<evidence type="ECO:0000256" key="1">
    <source>
        <dbReference type="SAM" id="MobiDB-lite"/>
    </source>
</evidence>
<evidence type="ECO:0000313" key="2">
    <source>
        <dbReference type="EMBL" id="GAA4009524.1"/>
    </source>
</evidence>
<dbReference type="Proteomes" id="UP001500567">
    <property type="component" value="Unassembled WGS sequence"/>
</dbReference>
<comment type="caution">
    <text evidence="2">The sequence shown here is derived from an EMBL/GenBank/DDBJ whole genome shotgun (WGS) entry which is preliminary data.</text>
</comment>
<organism evidence="2 3">
    <name type="scientific">Hymenobacter fastidiosus</name>
    <dbReference type="NCBI Taxonomy" id="486264"/>
    <lineage>
        <taxon>Bacteria</taxon>
        <taxon>Pseudomonadati</taxon>
        <taxon>Bacteroidota</taxon>
        <taxon>Cytophagia</taxon>
        <taxon>Cytophagales</taxon>
        <taxon>Hymenobacteraceae</taxon>
        <taxon>Hymenobacter</taxon>
    </lineage>
</organism>
<evidence type="ECO:0000313" key="3">
    <source>
        <dbReference type="Proteomes" id="UP001500567"/>
    </source>
</evidence>
<dbReference type="RefSeq" id="WP_345073029.1">
    <property type="nucleotide sequence ID" value="NZ_BAABDJ010000022.1"/>
</dbReference>
<sequence length="60" mass="6324">MPAVAYRVAACRGVFSRVAGIDSGRTRLEKKLTLPPSLGRERAGDLIPSAPVSGSRSGRE</sequence>
<reference evidence="3" key="1">
    <citation type="journal article" date="2019" name="Int. J. Syst. Evol. Microbiol.">
        <title>The Global Catalogue of Microorganisms (GCM) 10K type strain sequencing project: providing services to taxonomists for standard genome sequencing and annotation.</title>
        <authorList>
            <consortium name="The Broad Institute Genomics Platform"/>
            <consortium name="The Broad Institute Genome Sequencing Center for Infectious Disease"/>
            <person name="Wu L."/>
            <person name="Ma J."/>
        </authorList>
    </citation>
    <scope>NUCLEOTIDE SEQUENCE [LARGE SCALE GENOMIC DNA]</scope>
    <source>
        <strain evidence="3">JCM 17224</strain>
    </source>
</reference>
<proteinExistence type="predicted"/>
<dbReference type="EMBL" id="BAABDJ010000022">
    <property type="protein sequence ID" value="GAA4009524.1"/>
    <property type="molecule type" value="Genomic_DNA"/>
</dbReference>
<feature type="region of interest" description="Disordered" evidence="1">
    <location>
        <begin position="32"/>
        <end position="60"/>
    </location>
</feature>
<protein>
    <submittedName>
        <fullName evidence="2">Uncharacterized protein</fullName>
    </submittedName>
</protein>
<name>A0ABP7SBV6_9BACT</name>
<gene>
    <name evidence="2" type="ORF">GCM10022408_22040</name>
</gene>